<evidence type="ECO:0000256" key="1">
    <source>
        <dbReference type="SAM" id="Phobius"/>
    </source>
</evidence>
<dbReference type="Proteomes" id="UP001056681">
    <property type="component" value="Chromosome"/>
</dbReference>
<organism evidence="2 3">
    <name type="scientific">Luteibacter flocculans</name>
    <dbReference type="NCBI Taxonomy" id="2780091"/>
    <lineage>
        <taxon>Bacteria</taxon>
        <taxon>Pseudomonadati</taxon>
        <taxon>Pseudomonadota</taxon>
        <taxon>Gammaproteobacteria</taxon>
        <taxon>Lysobacterales</taxon>
        <taxon>Rhodanobacteraceae</taxon>
        <taxon>Luteibacter</taxon>
    </lineage>
</organism>
<proteinExistence type="predicted"/>
<evidence type="ECO:0000313" key="3">
    <source>
        <dbReference type="Proteomes" id="UP001056681"/>
    </source>
</evidence>
<dbReference type="RefSeq" id="WP_250337965.1">
    <property type="nucleotide sequence ID" value="NZ_CP063231.1"/>
</dbReference>
<evidence type="ECO:0000313" key="2">
    <source>
        <dbReference type="EMBL" id="URL57004.1"/>
    </source>
</evidence>
<accession>A0ABY4SY66</accession>
<protein>
    <submittedName>
        <fullName evidence="2">Uncharacterized protein</fullName>
    </submittedName>
</protein>
<sequence>MTASNYHVLRLVLIFILAASSIANWRIYSRYARAHLPETSAWAMIKRLRGEGNPDGTRMMLGSIAAMLAGIGLVVLNVR</sequence>
<feature type="transmembrane region" description="Helical" evidence="1">
    <location>
        <begin position="7"/>
        <end position="28"/>
    </location>
</feature>
<keyword evidence="1" id="KW-1133">Transmembrane helix</keyword>
<keyword evidence="3" id="KW-1185">Reference proteome</keyword>
<gene>
    <name evidence="2" type="ORF">IM816_10030</name>
</gene>
<keyword evidence="1" id="KW-0472">Membrane</keyword>
<name>A0ABY4SY66_9GAMM</name>
<reference evidence="2" key="1">
    <citation type="submission" date="2020-10" db="EMBL/GenBank/DDBJ databases">
        <title>Whole-genome sequence of Luteibacter sp. EIF3.</title>
        <authorList>
            <person name="Friedrich I."/>
            <person name="Hertel R."/>
            <person name="Daniel R."/>
        </authorList>
    </citation>
    <scope>NUCLEOTIDE SEQUENCE</scope>
    <source>
        <strain evidence="2">EIF3</strain>
    </source>
</reference>
<keyword evidence="1" id="KW-0812">Transmembrane</keyword>
<dbReference type="EMBL" id="CP063231">
    <property type="protein sequence ID" value="URL57004.1"/>
    <property type="molecule type" value="Genomic_DNA"/>
</dbReference>
<feature type="transmembrane region" description="Helical" evidence="1">
    <location>
        <begin position="59"/>
        <end position="78"/>
    </location>
</feature>